<feature type="domain" description="Glycosyl transferase family 1" evidence="1">
    <location>
        <begin position="381"/>
        <end position="518"/>
    </location>
</feature>
<evidence type="ECO:0000313" key="2">
    <source>
        <dbReference type="EMBL" id="GLK84289.1"/>
    </source>
</evidence>
<name>A0A9W6JYK7_9HYPH</name>
<dbReference type="PANTHER" id="PTHR12526:SF630">
    <property type="entry name" value="GLYCOSYLTRANSFERASE"/>
    <property type="match status" value="1"/>
</dbReference>
<dbReference type="InterPro" id="IPR001296">
    <property type="entry name" value="Glyco_trans_1"/>
</dbReference>
<dbReference type="GO" id="GO:0016757">
    <property type="term" value="F:glycosyltransferase activity"/>
    <property type="evidence" value="ECO:0007669"/>
    <property type="project" value="InterPro"/>
</dbReference>
<protein>
    <recommendedName>
        <fullName evidence="1">Glycosyl transferase family 1 domain-containing protein</fullName>
    </recommendedName>
</protein>
<dbReference type="Gene3D" id="3.40.50.2000">
    <property type="entry name" value="Glycogen Phosphorylase B"/>
    <property type="match status" value="2"/>
</dbReference>
<evidence type="ECO:0000313" key="3">
    <source>
        <dbReference type="Proteomes" id="UP001143330"/>
    </source>
</evidence>
<dbReference type="EMBL" id="BSFM01000012">
    <property type="protein sequence ID" value="GLK84289.1"/>
    <property type="molecule type" value="Genomic_DNA"/>
</dbReference>
<reference evidence="2" key="1">
    <citation type="journal article" date="2014" name="Int. J. Syst. Evol. Microbiol.">
        <title>Complete genome sequence of Corynebacterium casei LMG S-19264T (=DSM 44701T), isolated from a smear-ripened cheese.</title>
        <authorList>
            <consortium name="US DOE Joint Genome Institute (JGI-PGF)"/>
            <person name="Walter F."/>
            <person name="Albersmeier A."/>
            <person name="Kalinowski J."/>
            <person name="Ruckert C."/>
        </authorList>
    </citation>
    <scope>NUCLEOTIDE SEQUENCE</scope>
    <source>
        <strain evidence="2">VKM B-2789</strain>
    </source>
</reference>
<dbReference type="Proteomes" id="UP001143330">
    <property type="component" value="Unassembled WGS sequence"/>
</dbReference>
<accession>A0A9W6JYK7</accession>
<comment type="caution">
    <text evidence="2">The sequence shown here is derived from an EMBL/GenBank/DDBJ whole genome shotgun (WGS) entry which is preliminary data.</text>
</comment>
<proteinExistence type="predicted"/>
<evidence type="ECO:0000259" key="1">
    <source>
        <dbReference type="Pfam" id="PF00534"/>
    </source>
</evidence>
<dbReference type="Pfam" id="PF13692">
    <property type="entry name" value="Glyco_trans_1_4"/>
    <property type="match status" value="1"/>
</dbReference>
<gene>
    <name evidence="2" type="ORF">GCM10017653_23590</name>
</gene>
<dbReference type="Pfam" id="PF00534">
    <property type="entry name" value="Glycos_transf_1"/>
    <property type="match status" value="1"/>
</dbReference>
<organism evidence="2 3">
    <name type="scientific">Ancylobacter defluvii</name>
    <dbReference type="NCBI Taxonomy" id="1282440"/>
    <lineage>
        <taxon>Bacteria</taxon>
        <taxon>Pseudomonadati</taxon>
        <taxon>Pseudomonadota</taxon>
        <taxon>Alphaproteobacteria</taxon>
        <taxon>Hyphomicrobiales</taxon>
        <taxon>Xanthobacteraceae</taxon>
        <taxon>Ancylobacter</taxon>
    </lineage>
</organism>
<dbReference type="PANTHER" id="PTHR12526">
    <property type="entry name" value="GLYCOSYLTRANSFERASE"/>
    <property type="match status" value="1"/>
</dbReference>
<dbReference type="SUPFAM" id="SSF53756">
    <property type="entry name" value="UDP-Glycosyltransferase/glycogen phosphorylase"/>
    <property type="match status" value="2"/>
</dbReference>
<sequence length="1006" mass="111419">MSVGSPFRLVEPLPQDAFSVTVRKRRHVLANGWVAECWTADDDTKPNKATLSLSPDGELKLDWSKTATRMRLGLPLRLDAAQLPEGEHRARLIMRLAPGTSAERAIEWVAIIEVDANKSTRIIARIASGKHFTGNVLKRAVQLPPFDPAKEYRLAVQLQPQARRAALAEIDFTVVPPPASAAARDGAQGRKTAVVICWDLAHNCAGRAYLVADLLSEHYDVQLLGALFPRFGTQLWEPLRGVPMRIRTFPGGDMADFLARAKAEVAKLRPDVVIVCKPRLPGLLLGLLAKHSFGCPVILDSDDHELSFVGGGEPMARQDVPPQATDLRVPFGETWTRVAETLVPLFDGVTVSNIALQQRFGGTIIRHARDETQFERARARREELRRQYGYGPTDRVVLFLGTPRAHKGVVELIKGIEAADDERLVLCIIGVPPGDNWIDGLRQNSTARIDVHPPQPWKLLPELMSMADAVCLIQNPASAISGYQIPAKLSDALAAGVPAAVNEVPPFADLPSSAVTRLYADDDLRRFLVDVAEGRISGQDRAGRDYFLQEYSYAANRARLLEVVETAEAAPRVWPDAASDLFDDLSRRFDVALPKGRPTWLRDEMLAPAVLRQRPIDIAYFWKQNDTGIYGRRHDMLLRYLARHDRIGRIVQFDAPVSARQIHSRANPVQGIEDQSNLTVVNTIGRFLRTQDDSRILRRVFVHRGQDSALRLLGHTLPPAEDYPGWLRGTLREAGIAGSAISLVAPIVDDYPRLHDEIGFPVSAADLIDDHRQMVDEAKRDDVAAAYAETLKRVDVVFANCEAQRRGFAAFRPDILVVPNAGERLAARHQPRAGELAGLTGPILGYVGNLRARIDVDLLEELAQRRPEWQIVLIGSPHGKPEVLRLRGRPNVHFLGVRRYEEALDYMRMFDVAIMPHLDNGLSQSMNPLKLYVYLSVGVPVVSTPVANIEEVAKRIALAPDADGFITAIEKVLSGNGRKPATLPRRLTWEARVDAIVDALVARMNA</sequence>
<dbReference type="RefSeq" id="WP_213358575.1">
    <property type="nucleotide sequence ID" value="NZ_BSFM01000012.1"/>
</dbReference>
<keyword evidence="3" id="KW-1185">Reference proteome</keyword>
<dbReference type="AlphaFoldDB" id="A0A9W6JYK7"/>
<reference evidence="2" key="2">
    <citation type="submission" date="2023-01" db="EMBL/GenBank/DDBJ databases">
        <authorList>
            <person name="Sun Q."/>
            <person name="Evtushenko L."/>
        </authorList>
    </citation>
    <scope>NUCLEOTIDE SEQUENCE</scope>
    <source>
        <strain evidence="2">VKM B-2789</strain>
    </source>
</reference>